<keyword evidence="1" id="KW-0812">Transmembrane</keyword>
<reference evidence="3" key="1">
    <citation type="submission" date="2016-07" db="EMBL/GenBank/DDBJ databases">
        <title>Nontailed viruses are major unrecognized killers of bacteria in the ocean.</title>
        <authorList>
            <person name="Kauffman K."/>
            <person name="Hussain F."/>
            <person name="Yang J."/>
            <person name="Arevalo P."/>
            <person name="Brown J."/>
            <person name="Cutler M."/>
            <person name="Kelly L."/>
            <person name="Polz M.F."/>
        </authorList>
    </citation>
    <scope>NUCLEOTIDE SEQUENCE [LARGE SCALE GENOMIC DNA]</scope>
    <source>
        <strain evidence="3">10N.286.55.C1</strain>
    </source>
</reference>
<feature type="transmembrane region" description="Helical" evidence="1">
    <location>
        <begin position="196"/>
        <end position="218"/>
    </location>
</feature>
<comment type="caution">
    <text evidence="2">The sequence shown here is derived from an EMBL/GenBank/DDBJ whole genome shotgun (WGS) entry which is preliminary data.</text>
</comment>
<sequence length="320" mass="34197">MDVKKLTQFGVIGTALIASSPQAFDGLNSSDDQEREFGKPRSIQDNPRVNIDSALKLKLSQTNLPQDVWDDLGKLENMWKEVNNASSYMRKFNNSEINTDVKKSIGATYEHQLMAALSDPYLKDMASGGDYYSLLSELTNRGITNGNASSQMSEQMRDVLIKNKNVRERTASMFAKVSTPNDYEFLSKAVQNETKVVAGVAVVIAGVALVAGAVYVVAATGVYVATSAAFTVGGGPGGGGSCMNGCHMPADNYSAIKSFADEVGNTTLASKAFIEMKKEEAKAAVDASLALGLISIQDSEYDNVISAMNRIIEDNAGVGQ</sequence>
<evidence type="ECO:0000313" key="3">
    <source>
        <dbReference type="Proteomes" id="UP000235778"/>
    </source>
</evidence>
<accession>A0A2N7BXG6</accession>
<dbReference type="AlphaFoldDB" id="A0A2N7BXG6"/>
<evidence type="ECO:0000256" key="1">
    <source>
        <dbReference type="SAM" id="Phobius"/>
    </source>
</evidence>
<proteinExistence type="predicted"/>
<keyword evidence="1" id="KW-0472">Membrane</keyword>
<dbReference type="EMBL" id="MCSI01000113">
    <property type="protein sequence ID" value="PME65425.1"/>
    <property type="molecule type" value="Genomic_DNA"/>
</dbReference>
<gene>
    <name evidence="2" type="ORF">BCV30_06455</name>
</gene>
<organism evidence="2 3">
    <name type="scientific">Vibrio lentus</name>
    <dbReference type="NCBI Taxonomy" id="136468"/>
    <lineage>
        <taxon>Bacteria</taxon>
        <taxon>Pseudomonadati</taxon>
        <taxon>Pseudomonadota</taxon>
        <taxon>Gammaproteobacteria</taxon>
        <taxon>Vibrionales</taxon>
        <taxon>Vibrionaceae</taxon>
        <taxon>Vibrio</taxon>
    </lineage>
</organism>
<name>A0A2N7BXG6_9VIBR</name>
<dbReference type="RefSeq" id="WP_102268986.1">
    <property type="nucleotide sequence ID" value="NZ_MCSH01000167.1"/>
</dbReference>
<protein>
    <submittedName>
        <fullName evidence="2">Uncharacterized protein</fullName>
    </submittedName>
</protein>
<keyword evidence="1" id="KW-1133">Transmembrane helix</keyword>
<dbReference type="Proteomes" id="UP000235778">
    <property type="component" value="Unassembled WGS sequence"/>
</dbReference>
<evidence type="ECO:0000313" key="2">
    <source>
        <dbReference type="EMBL" id="PME65425.1"/>
    </source>
</evidence>